<dbReference type="Gene3D" id="3.10.129.10">
    <property type="entry name" value="Hotdog Thioesterase"/>
    <property type="match status" value="1"/>
</dbReference>
<dbReference type="Proteomes" id="UP000240883">
    <property type="component" value="Unassembled WGS sequence"/>
</dbReference>
<dbReference type="AlphaFoldDB" id="A0A2T2NUL5"/>
<dbReference type="OrthoDB" id="506431at2759"/>
<dbReference type="PANTHER" id="PTHR47260">
    <property type="entry name" value="UPF0644 PROTEIN PB2B4.06"/>
    <property type="match status" value="1"/>
</dbReference>
<sequence length="336" mass="35817">MPNLCLATRQQLAKTLTRPNASVRCIQSPIPRCTTRPASSSTSSATTASTTTTTSTTAAPPKPRRSRLKYVWYGTVFAAGATMGYGLLTPLPVPGTFDDEVAMGVVASDLDKLDIVKSMRAQTFHLHSDTPLTATAAAEMAGAAAAAHHHHRGWVELDIHRHLSDSYEDQGRRTRTATQQAMAGARGLGVQRAFWNAETRELVAVVWIGGSLAGWPGVAHGGAIATIFEDAMSRMVAGPDKSIDSISTPSSMSVTYARPTTTLDYYVLRASFSKPEKGQAAPPEEPQPAKSWLPAWKDLTKKVSAESKPDVEISGTLENLKGQVCVRAKGTFPAAG</sequence>
<gene>
    <name evidence="3" type="ORF">BS50DRAFT_489530</name>
</gene>
<feature type="region of interest" description="Disordered" evidence="1">
    <location>
        <begin position="32"/>
        <end position="62"/>
    </location>
</feature>
<dbReference type="EMBL" id="KZ678133">
    <property type="protein sequence ID" value="PSN69083.1"/>
    <property type="molecule type" value="Genomic_DNA"/>
</dbReference>
<evidence type="ECO:0000313" key="3">
    <source>
        <dbReference type="EMBL" id="PSN69083.1"/>
    </source>
</evidence>
<keyword evidence="4" id="KW-1185">Reference proteome</keyword>
<keyword evidence="2" id="KW-1133">Transmembrane helix</keyword>
<evidence type="ECO:0000256" key="1">
    <source>
        <dbReference type="SAM" id="MobiDB-lite"/>
    </source>
</evidence>
<reference evidence="3 4" key="1">
    <citation type="journal article" date="2018" name="Front. Microbiol.">
        <title>Genome-Wide Analysis of Corynespora cassiicola Leaf Fall Disease Putative Effectors.</title>
        <authorList>
            <person name="Lopez D."/>
            <person name="Ribeiro S."/>
            <person name="Label P."/>
            <person name="Fumanal B."/>
            <person name="Venisse J.S."/>
            <person name="Kohler A."/>
            <person name="de Oliveira R.R."/>
            <person name="Labutti K."/>
            <person name="Lipzen A."/>
            <person name="Lail K."/>
            <person name="Bauer D."/>
            <person name="Ohm R.A."/>
            <person name="Barry K.W."/>
            <person name="Spatafora J."/>
            <person name="Grigoriev I.V."/>
            <person name="Martin F.M."/>
            <person name="Pujade-Renaud V."/>
        </authorList>
    </citation>
    <scope>NUCLEOTIDE SEQUENCE [LARGE SCALE GENOMIC DNA]</scope>
    <source>
        <strain evidence="3 4">Philippines</strain>
    </source>
</reference>
<keyword evidence="2" id="KW-0472">Membrane</keyword>
<dbReference type="SUPFAM" id="SSF54637">
    <property type="entry name" value="Thioesterase/thiol ester dehydrase-isomerase"/>
    <property type="match status" value="1"/>
</dbReference>
<dbReference type="InterPro" id="IPR029069">
    <property type="entry name" value="HotDog_dom_sf"/>
</dbReference>
<accession>A0A2T2NUL5</accession>
<dbReference type="InterPro" id="IPR052061">
    <property type="entry name" value="PTE-AB_protein"/>
</dbReference>
<evidence type="ECO:0000313" key="4">
    <source>
        <dbReference type="Proteomes" id="UP000240883"/>
    </source>
</evidence>
<evidence type="ECO:0000256" key="2">
    <source>
        <dbReference type="SAM" id="Phobius"/>
    </source>
</evidence>
<keyword evidence="2" id="KW-0812">Transmembrane</keyword>
<feature type="compositionally biased region" description="Low complexity" evidence="1">
    <location>
        <begin position="38"/>
        <end position="59"/>
    </location>
</feature>
<dbReference type="PANTHER" id="PTHR47260:SF1">
    <property type="entry name" value="UPF0644 PROTEIN PB2B4.06"/>
    <property type="match status" value="1"/>
</dbReference>
<name>A0A2T2NUL5_CORCC</name>
<protein>
    <submittedName>
        <fullName evidence="3">Uncharacterized protein</fullName>
    </submittedName>
</protein>
<organism evidence="3 4">
    <name type="scientific">Corynespora cassiicola Philippines</name>
    <dbReference type="NCBI Taxonomy" id="1448308"/>
    <lineage>
        <taxon>Eukaryota</taxon>
        <taxon>Fungi</taxon>
        <taxon>Dikarya</taxon>
        <taxon>Ascomycota</taxon>
        <taxon>Pezizomycotina</taxon>
        <taxon>Dothideomycetes</taxon>
        <taxon>Pleosporomycetidae</taxon>
        <taxon>Pleosporales</taxon>
        <taxon>Corynesporascaceae</taxon>
        <taxon>Corynespora</taxon>
    </lineage>
</organism>
<feature type="transmembrane region" description="Helical" evidence="2">
    <location>
        <begin position="70"/>
        <end position="88"/>
    </location>
</feature>
<proteinExistence type="predicted"/>